<dbReference type="PANTHER" id="PTHR40448">
    <property type="entry name" value="TWO-COMPONENT SENSOR HISTIDINE KINASE"/>
    <property type="match status" value="1"/>
</dbReference>
<sequence length="433" mass="49517">MGNFYWIILYILDFIKLYLIIVKIMGYEHKKNSKIFIGGLIGTILAVTLAKYCGLDTWITYIVGTIDMITMTVYLKNYKNVFLVILIFQIIAVIDALFGGIYALLGGYNIKIILDSYIFSFFANLPSLIFYLVLYGGVKIIKIERLVISKKFIGILLLGVIGVGLYLLPVQALGLMHKNDTMKTFTIIGISLSGIAFIAICVYLIILDKNNKYYKESLIINEKLLEQQKDYYSMLIEKDKDTKRFRHDITNHFYCMKILFEDKKYDELYSYIKDIQGTIDKLGSSLQTGNDIVNIVVGDVLGNKINNDIKLKWRGKLPDKLKVSNMDLCIIFSNIIKNSVEAVEKISENIEKKIEVEIKQLENNIIIKVKNPISEKVNIIDDKLKTSKLDKNNHGFGSLNIKEAVKKYGGNIKYNISKESFLVEIIFSDIIMN</sequence>
<feature type="transmembrane region" description="Helical" evidence="1">
    <location>
        <begin position="6"/>
        <end position="26"/>
    </location>
</feature>
<feature type="transmembrane region" description="Helical" evidence="1">
    <location>
        <begin position="82"/>
        <end position="105"/>
    </location>
</feature>
<feature type="transmembrane region" description="Helical" evidence="1">
    <location>
        <begin position="185"/>
        <end position="206"/>
    </location>
</feature>
<dbReference type="SUPFAM" id="SSF55874">
    <property type="entry name" value="ATPase domain of HSP90 chaperone/DNA topoisomerase II/histidine kinase"/>
    <property type="match status" value="1"/>
</dbReference>
<feature type="transmembrane region" description="Helical" evidence="1">
    <location>
        <begin position="117"/>
        <end position="140"/>
    </location>
</feature>
<keyword evidence="1" id="KW-1133">Transmembrane helix</keyword>
<protein>
    <submittedName>
        <fullName evidence="3">GHKL domain-containing protein</fullName>
    </submittedName>
</protein>
<evidence type="ECO:0000259" key="2">
    <source>
        <dbReference type="Pfam" id="PF14501"/>
    </source>
</evidence>
<feature type="domain" description="Sensor histidine kinase NatK-like C-terminal" evidence="2">
    <location>
        <begin position="326"/>
        <end position="427"/>
    </location>
</feature>
<proteinExistence type="predicted"/>
<dbReference type="AlphaFoldDB" id="A0A1M5ZDL0"/>
<dbReference type="Pfam" id="PF14501">
    <property type="entry name" value="HATPase_c_5"/>
    <property type="match status" value="1"/>
</dbReference>
<dbReference type="RefSeq" id="WP_073020389.1">
    <property type="nucleotide sequence ID" value="NZ_FQXU01000008.1"/>
</dbReference>
<name>A0A1M5ZDL0_9CLOT</name>
<dbReference type="EMBL" id="FQXU01000008">
    <property type="protein sequence ID" value="SHI22288.1"/>
    <property type="molecule type" value="Genomic_DNA"/>
</dbReference>
<organism evidence="3 4">
    <name type="scientific">Clostridium intestinale DSM 6191</name>
    <dbReference type="NCBI Taxonomy" id="1121320"/>
    <lineage>
        <taxon>Bacteria</taxon>
        <taxon>Bacillati</taxon>
        <taxon>Bacillota</taxon>
        <taxon>Clostridia</taxon>
        <taxon>Eubacteriales</taxon>
        <taxon>Clostridiaceae</taxon>
        <taxon>Clostridium</taxon>
    </lineage>
</organism>
<feature type="transmembrane region" description="Helical" evidence="1">
    <location>
        <begin position="58"/>
        <end position="75"/>
    </location>
</feature>
<dbReference type="InterPro" id="IPR036890">
    <property type="entry name" value="HATPase_C_sf"/>
</dbReference>
<keyword evidence="1" id="KW-0472">Membrane</keyword>
<dbReference type="Proteomes" id="UP000184241">
    <property type="component" value="Unassembled WGS sequence"/>
</dbReference>
<dbReference type="GO" id="GO:0042802">
    <property type="term" value="F:identical protein binding"/>
    <property type="evidence" value="ECO:0007669"/>
    <property type="project" value="TreeGrafter"/>
</dbReference>
<reference evidence="3 4" key="1">
    <citation type="submission" date="2016-11" db="EMBL/GenBank/DDBJ databases">
        <authorList>
            <person name="Jaros S."/>
            <person name="Januszkiewicz K."/>
            <person name="Wedrychowicz H."/>
        </authorList>
    </citation>
    <scope>NUCLEOTIDE SEQUENCE [LARGE SCALE GENOMIC DNA]</scope>
    <source>
        <strain evidence="3 4">DSM 6191</strain>
    </source>
</reference>
<accession>A0A1M5ZDL0</accession>
<keyword evidence="1" id="KW-0812">Transmembrane</keyword>
<feature type="transmembrane region" description="Helical" evidence="1">
    <location>
        <begin position="35"/>
        <end position="52"/>
    </location>
</feature>
<feature type="transmembrane region" description="Helical" evidence="1">
    <location>
        <begin position="152"/>
        <end position="173"/>
    </location>
</feature>
<evidence type="ECO:0000313" key="3">
    <source>
        <dbReference type="EMBL" id="SHI22288.1"/>
    </source>
</evidence>
<dbReference type="Gene3D" id="3.30.565.10">
    <property type="entry name" value="Histidine kinase-like ATPase, C-terminal domain"/>
    <property type="match status" value="1"/>
</dbReference>
<evidence type="ECO:0000313" key="4">
    <source>
        <dbReference type="Proteomes" id="UP000184241"/>
    </source>
</evidence>
<evidence type="ECO:0000256" key="1">
    <source>
        <dbReference type="SAM" id="Phobius"/>
    </source>
</evidence>
<dbReference type="PANTHER" id="PTHR40448:SF1">
    <property type="entry name" value="TWO-COMPONENT SENSOR HISTIDINE KINASE"/>
    <property type="match status" value="1"/>
</dbReference>
<gene>
    <name evidence="3" type="ORF">SAMN02745941_02831</name>
</gene>
<dbReference type="InterPro" id="IPR032834">
    <property type="entry name" value="NatK-like_C"/>
</dbReference>